<dbReference type="Pfam" id="PF07866">
    <property type="entry name" value="DUF1653"/>
    <property type="match status" value="1"/>
</dbReference>
<accession>A0ABV8VVU8</accession>
<dbReference type="InterPro" id="IPR037135">
    <property type="entry name" value="DUF1653-like_dom_sf"/>
</dbReference>
<proteinExistence type="predicted"/>
<dbReference type="InterPro" id="IPR023387">
    <property type="entry name" value="DUF1653-like_dom"/>
</dbReference>
<comment type="caution">
    <text evidence="2">The sequence shown here is derived from an EMBL/GenBank/DDBJ whole genome shotgun (WGS) entry which is preliminary data.</text>
</comment>
<reference evidence="3" key="1">
    <citation type="journal article" date="2019" name="Int. J. Syst. Evol. Microbiol.">
        <title>The Global Catalogue of Microorganisms (GCM) 10K type strain sequencing project: providing services to taxonomists for standard genome sequencing and annotation.</title>
        <authorList>
            <consortium name="The Broad Institute Genomics Platform"/>
            <consortium name="The Broad Institute Genome Sequencing Center for Infectious Disease"/>
            <person name="Wu L."/>
            <person name="Ma J."/>
        </authorList>
    </citation>
    <scope>NUCLEOTIDE SEQUENCE [LARGE SCALE GENOMIC DNA]</scope>
    <source>
        <strain evidence="3">KACC 14058</strain>
    </source>
</reference>
<sequence length="64" mass="7893">MEKYKHYKGGIYEYMFTATHSETEEELVIYRNSENRIFARPYKMFFEKVNIDGVEIPRFKKMEE</sequence>
<evidence type="ECO:0000313" key="3">
    <source>
        <dbReference type="Proteomes" id="UP001595880"/>
    </source>
</evidence>
<keyword evidence="3" id="KW-1185">Reference proteome</keyword>
<organism evidence="2 3">
    <name type="scientific">Gracilibacillus marinus</name>
    <dbReference type="NCBI Taxonomy" id="630535"/>
    <lineage>
        <taxon>Bacteria</taxon>
        <taxon>Bacillati</taxon>
        <taxon>Bacillota</taxon>
        <taxon>Bacilli</taxon>
        <taxon>Bacillales</taxon>
        <taxon>Bacillaceae</taxon>
        <taxon>Gracilibacillus</taxon>
    </lineage>
</organism>
<dbReference type="Gene3D" id="2.30.30.320">
    <property type="entry name" value="DUF1653-like domain"/>
    <property type="match status" value="1"/>
</dbReference>
<dbReference type="RefSeq" id="WP_390199762.1">
    <property type="nucleotide sequence ID" value="NZ_JBHSDV010000004.1"/>
</dbReference>
<dbReference type="Proteomes" id="UP001595880">
    <property type="component" value="Unassembled WGS sequence"/>
</dbReference>
<name>A0ABV8VVU8_9BACI</name>
<feature type="domain" description="DUF1653" evidence="1">
    <location>
        <begin position="3"/>
        <end position="61"/>
    </location>
</feature>
<dbReference type="EMBL" id="JBHSDV010000004">
    <property type="protein sequence ID" value="MFC4388604.1"/>
    <property type="molecule type" value="Genomic_DNA"/>
</dbReference>
<evidence type="ECO:0000259" key="1">
    <source>
        <dbReference type="Pfam" id="PF07866"/>
    </source>
</evidence>
<evidence type="ECO:0000313" key="2">
    <source>
        <dbReference type="EMBL" id="MFC4388604.1"/>
    </source>
</evidence>
<gene>
    <name evidence="2" type="ORF">ACFOZ1_12460</name>
</gene>
<protein>
    <submittedName>
        <fullName evidence="2">DUF1653 domain-containing protein</fullName>
    </submittedName>
</protein>